<name>A0A162I8W3_9HYPO</name>
<keyword evidence="2" id="KW-0812">Transmembrane</keyword>
<evidence type="ECO:0000256" key="2">
    <source>
        <dbReference type="SAM" id="Phobius"/>
    </source>
</evidence>
<evidence type="ECO:0000313" key="3">
    <source>
        <dbReference type="EMBL" id="KZZ90173.1"/>
    </source>
</evidence>
<dbReference type="OrthoDB" id="2224262at2759"/>
<accession>A0A162I8W3</accession>
<feature type="transmembrane region" description="Helical" evidence="2">
    <location>
        <begin position="319"/>
        <end position="343"/>
    </location>
</feature>
<keyword evidence="2" id="KW-0472">Membrane</keyword>
<keyword evidence="2" id="KW-1133">Transmembrane helix</keyword>
<feature type="compositionally biased region" description="Basic and acidic residues" evidence="1">
    <location>
        <begin position="56"/>
        <end position="67"/>
    </location>
</feature>
<feature type="region of interest" description="Disordered" evidence="1">
    <location>
        <begin position="44"/>
        <end position="73"/>
    </location>
</feature>
<feature type="transmembrane region" description="Helical" evidence="2">
    <location>
        <begin position="211"/>
        <end position="234"/>
    </location>
</feature>
<feature type="transmembrane region" description="Helical" evidence="2">
    <location>
        <begin position="355"/>
        <end position="374"/>
    </location>
</feature>
<organism evidence="3 4">
    <name type="scientific">Moelleriella libera RCEF 2490</name>
    <dbReference type="NCBI Taxonomy" id="1081109"/>
    <lineage>
        <taxon>Eukaryota</taxon>
        <taxon>Fungi</taxon>
        <taxon>Dikarya</taxon>
        <taxon>Ascomycota</taxon>
        <taxon>Pezizomycotina</taxon>
        <taxon>Sordariomycetes</taxon>
        <taxon>Hypocreomycetidae</taxon>
        <taxon>Hypocreales</taxon>
        <taxon>Clavicipitaceae</taxon>
        <taxon>Moelleriella</taxon>
    </lineage>
</organism>
<reference evidence="3 4" key="1">
    <citation type="journal article" date="2016" name="Genome Biol. Evol.">
        <title>Divergent and convergent evolution of fungal pathogenicity.</title>
        <authorList>
            <person name="Shang Y."/>
            <person name="Xiao G."/>
            <person name="Zheng P."/>
            <person name="Cen K."/>
            <person name="Zhan S."/>
            <person name="Wang C."/>
        </authorList>
    </citation>
    <scope>NUCLEOTIDE SEQUENCE [LARGE SCALE GENOMIC DNA]</scope>
    <source>
        <strain evidence="3 4">RCEF 2490</strain>
    </source>
</reference>
<comment type="caution">
    <text evidence="3">The sequence shown here is derived from an EMBL/GenBank/DDBJ whole genome shotgun (WGS) entry which is preliminary data.</text>
</comment>
<feature type="transmembrane region" description="Helical" evidence="2">
    <location>
        <begin position="97"/>
        <end position="115"/>
    </location>
</feature>
<feature type="transmembrane region" description="Helical" evidence="2">
    <location>
        <begin position="246"/>
        <end position="266"/>
    </location>
</feature>
<dbReference type="InterPro" id="IPR007251">
    <property type="entry name" value="Iron_permease_Fet4"/>
</dbReference>
<dbReference type="EMBL" id="AZGY01000022">
    <property type="protein sequence ID" value="KZZ90173.1"/>
    <property type="molecule type" value="Genomic_DNA"/>
</dbReference>
<feature type="transmembrane region" description="Helical" evidence="2">
    <location>
        <begin position="435"/>
        <end position="453"/>
    </location>
</feature>
<sequence>MFRHITDFLSAPGTKGETADRAPTQHVLSALVSGGDEAIITTTEGKVADSSSTSTKKSEPSAADDNKNVTGYVAQSKPGKLDRWLDGLVKASGSEPVFLLIVAGLLVWALTGIRYGQQEDWAALISDIQAIVSYLFDSLLMRQQLNGYERQLRVSASLRSRIASQRRMMRRALASGRLRPAPVHDYAARLPSGFGPELPAENTTSRLSNAFAAFLGHFATICMYWAGIFVWLGFGAYCGWSDRWQLYINSATSALMVLIFAFLANIRERHDAYVGRCLNAIFEVDSEAERKLRVLTGDVDENPVVVIPAPEVNRLQRAIFYYADVVGTLVGIALLIVVMVVWVGIGPVMQWSDNWWLLIGTYAGLVGLVDGFVLRNVQQRLHQYEETALESVKLEDVALSDEIGVPMPVKTTVNLASINYRLSNRMGVICAHETTVLMGIVLVVGLIVGASAMKWTTTGQLLCNIPPSIIESFFMMILITGHNLSEAGWRADLHNMYMWRLRLLSYVDHLQDTEVGLAAVAPSKAQVMLAKVES</sequence>
<dbReference type="GO" id="GO:0055085">
    <property type="term" value="P:transmembrane transport"/>
    <property type="evidence" value="ECO:0007669"/>
    <property type="project" value="InterPro"/>
</dbReference>
<proteinExistence type="predicted"/>
<dbReference type="Proteomes" id="UP000078544">
    <property type="component" value="Unassembled WGS sequence"/>
</dbReference>
<evidence type="ECO:0000256" key="1">
    <source>
        <dbReference type="SAM" id="MobiDB-lite"/>
    </source>
</evidence>
<feature type="transmembrane region" description="Helical" evidence="2">
    <location>
        <begin position="465"/>
        <end position="484"/>
    </location>
</feature>
<protein>
    <submittedName>
        <fullName evidence="3">Low affinity iron permease, Fet4</fullName>
    </submittedName>
</protein>
<evidence type="ECO:0000313" key="4">
    <source>
        <dbReference type="Proteomes" id="UP000078544"/>
    </source>
</evidence>
<keyword evidence="4" id="KW-1185">Reference proteome</keyword>
<gene>
    <name evidence="3" type="ORF">AAL_07274</name>
</gene>
<dbReference type="Pfam" id="PF04120">
    <property type="entry name" value="Iron_permease"/>
    <property type="match status" value="3"/>
</dbReference>
<dbReference type="AlphaFoldDB" id="A0A162I8W3"/>
<dbReference type="STRING" id="1081109.A0A162I8W3"/>